<protein>
    <submittedName>
        <fullName evidence="5">Uncharacterized protein</fullName>
    </submittedName>
</protein>
<keyword evidence="1" id="KW-0677">Repeat</keyword>
<dbReference type="PANTHER" id="PTHR24104">
    <property type="entry name" value="E3 UBIQUITIN-PROTEIN LIGASE NHLRC1-RELATED"/>
    <property type="match status" value="1"/>
</dbReference>
<dbReference type="GO" id="GO:0008270">
    <property type="term" value="F:zinc ion binding"/>
    <property type="evidence" value="ECO:0007669"/>
    <property type="project" value="UniProtKB-KW"/>
</dbReference>
<dbReference type="Gene3D" id="2.120.10.30">
    <property type="entry name" value="TolB, C-terminal domain"/>
    <property type="match status" value="2"/>
</dbReference>
<dbReference type="EMBL" id="CAJOBB010000534">
    <property type="protein sequence ID" value="CAF3700658.1"/>
    <property type="molecule type" value="Genomic_DNA"/>
</dbReference>
<organism evidence="5 6">
    <name type="scientific">Adineta steineri</name>
    <dbReference type="NCBI Taxonomy" id="433720"/>
    <lineage>
        <taxon>Eukaryota</taxon>
        <taxon>Metazoa</taxon>
        <taxon>Spiralia</taxon>
        <taxon>Gnathifera</taxon>
        <taxon>Rotifera</taxon>
        <taxon>Eurotatoria</taxon>
        <taxon>Bdelloidea</taxon>
        <taxon>Adinetida</taxon>
        <taxon>Adinetidae</taxon>
        <taxon>Adineta</taxon>
    </lineage>
</organism>
<dbReference type="SUPFAM" id="SSF101898">
    <property type="entry name" value="NHL repeat"/>
    <property type="match status" value="1"/>
</dbReference>
<dbReference type="InterPro" id="IPR050952">
    <property type="entry name" value="TRIM-NHL_E3_ligases"/>
</dbReference>
<feature type="coiled-coil region" evidence="3">
    <location>
        <begin position="68"/>
        <end position="117"/>
    </location>
</feature>
<sequence>MAEANTRIQCSIDFDFRRLIEHRPIPRRQLNEMINDHDQFQQIIIQEKQNSDNSSLIQQINQWETNSIHQIQQTAEECRETVMKLTQKLISNTERKFIELSQKLKEIRQENEFNEIEVNHFQLKLKQIKEEFLQSSNISIRQDSQEFIKKISVISSFGENQTKKNKFQQFAITVVKGNEEGQESNQISDPQGIFFDNDKSISIVDYSNDRIVRWKLNSNTGQIIEADGNGNENNELNLPRDIIFDKENNSFIISDFENQQVIRYFDQNQQIIISNIYCFGLAIDKNGCIYVSDWMNHEVRRWKQGDENGELVAGGHGKGNRLNQLNYPTNLFIDEDHSLYISDGHNHRVMKWKKDAKEGIIVAGGKGYGNSLKQLSFPRGVIVDHLGQIYVADRNNNRIMRWCEGDKEGEIVVGGNGRGMQSNQLSLPTSLSFDNEENLYVVDYNNHRIQKYEKILNLI</sequence>
<dbReference type="GO" id="GO:0043161">
    <property type="term" value="P:proteasome-mediated ubiquitin-dependent protein catabolic process"/>
    <property type="evidence" value="ECO:0007669"/>
    <property type="project" value="TreeGrafter"/>
</dbReference>
<evidence type="ECO:0000256" key="3">
    <source>
        <dbReference type="SAM" id="Coils"/>
    </source>
</evidence>
<dbReference type="CDD" id="cd05819">
    <property type="entry name" value="NHL"/>
    <property type="match status" value="1"/>
</dbReference>
<dbReference type="InterPro" id="IPR001258">
    <property type="entry name" value="NHL_repeat"/>
</dbReference>
<feature type="repeat" description="NHL" evidence="2">
    <location>
        <begin position="368"/>
        <end position="399"/>
    </location>
</feature>
<accession>A0A818V277</accession>
<dbReference type="Proteomes" id="UP000663860">
    <property type="component" value="Unassembled WGS sequence"/>
</dbReference>
<proteinExistence type="predicted"/>
<dbReference type="Pfam" id="PF01436">
    <property type="entry name" value="NHL"/>
    <property type="match status" value="2"/>
</dbReference>
<reference evidence="5" key="1">
    <citation type="submission" date="2021-02" db="EMBL/GenBank/DDBJ databases">
        <authorList>
            <person name="Nowell W R."/>
        </authorList>
    </citation>
    <scope>NUCLEOTIDE SEQUENCE</scope>
</reference>
<evidence type="ECO:0000313" key="5">
    <source>
        <dbReference type="EMBL" id="CAF3700658.1"/>
    </source>
</evidence>
<evidence type="ECO:0000313" key="6">
    <source>
        <dbReference type="Proteomes" id="UP000663868"/>
    </source>
</evidence>
<dbReference type="GO" id="GO:0061630">
    <property type="term" value="F:ubiquitin protein ligase activity"/>
    <property type="evidence" value="ECO:0007669"/>
    <property type="project" value="TreeGrafter"/>
</dbReference>
<dbReference type="PANTHER" id="PTHR24104:SF25">
    <property type="entry name" value="PROTEIN LIN-41"/>
    <property type="match status" value="1"/>
</dbReference>
<dbReference type="EMBL" id="CAJNOE010000259">
    <property type="protein sequence ID" value="CAF1097871.1"/>
    <property type="molecule type" value="Genomic_DNA"/>
</dbReference>
<evidence type="ECO:0000256" key="1">
    <source>
        <dbReference type="ARBA" id="ARBA00022737"/>
    </source>
</evidence>
<keyword evidence="3" id="KW-0175">Coiled coil</keyword>
<comment type="caution">
    <text evidence="5">The sequence shown here is derived from an EMBL/GenBank/DDBJ whole genome shotgun (WGS) entry which is preliminary data.</text>
</comment>
<evidence type="ECO:0000313" key="4">
    <source>
        <dbReference type="EMBL" id="CAF1097871.1"/>
    </source>
</evidence>
<dbReference type="GO" id="GO:0000209">
    <property type="term" value="P:protein polyubiquitination"/>
    <property type="evidence" value="ECO:0007669"/>
    <property type="project" value="TreeGrafter"/>
</dbReference>
<evidence type="ECO:0000256" key="2">
    <source>
        <dbReference type="PROSITE-ProRule" id="PRU00504"/>
    </source>
</evidence>
<feature type="repeat" description="NHL" evidence="2">
    <location>
        <begin position="418"/>
        <end position="455"/>
    </location>
</feature>
<dbReference type="Proteomes" id="UP000663868">
    <property type="component" value="Unassembled WGS sequence"/>
</dbReference>
<name>A0A818V277_9BILA</name>
<dbReference type="PROSITE" id="PS51125">
    <property type="entry name" value="NHL"/>
    <property type="match status" value="2"/>
</dbReference>
<gene>
    <name evidence="4" type="ORF">IZO911_LOCUS22871</name>
    <name evidence="5" type="ORF">KXQ929_LOCUS11018</name>
</gene>
<dbReference type="InterPro" id="IPR011042">
    <property type="entry name" value="6-blade_b-propeller_TolB-like"/>
</dbReference>
<dbReference type="AlphaFoldDB" id="A0A818V277"/>